<organism evidence="3 4">
    <name type="scientific">Diaporthe helianthi</name>
    <dbReference type="NCBI Taxonomy" id="158607"/>
    <lineage>
        <taxon>Eukaryota</taxon>
        <taxon>Fungi</taxon>
        <taxon>Dikarya</taxon>
        <taxon>Ascomycota</taxon>
        <taxon>Pezizomycotina</taxon>
        <taxon>Sordariomycetes</taxon>
        <taxon>Sordariomycetidae</taxon>
        <taxon>Diaporthales</taxon>
        <taxon>Diaporthaceae</taxon>
        <taxon>Diaporthe</taxon>
    </lineage>
</organism>
<accession>A0A2P5IFE7</accession>
<keyword evidence="4" id="KW-1185">Reference proteome</keyword>
<dbReference type="Proteomes" id="UP000094444">
    <property type="component" value="Unassembled WGS sequence"/>
</dbReference>
<dbReference type="EMBL" id="MAVT02000015">
    <property type="protein sequence ID" value="POS81222.1"/>
    <property type="molecule type" value="Genomic_DNA"/>
</dbReference>
<evidence type="ECO:0000256" key="1">
    <source>
        <dbReference type="SAM" id="MobiDB-lite"/>
    </source>
</evidence>
<gene>
    <name evidence="3" type="ORF">DHEL01_v200376</name>
</gene>
<reference evidence="3" key="1">
    <citation type="submission" date="2017-09" db="EMBL/GenBank/DDBJ databases">
        <title>Polyketide synthases of a Diaporthe helianthi virulent isolate.</title>
        <authorList>
            <person name="Baroncelli R."/>
        </authorList>
    </citation>
    <scope>NUCLEOTIDE SEQUENCE [LARGE SCALE GENOMIC DNA]</scope>
    <source>
        <strain evidence="3">7/96</strain>
    </source>
</reference>
<name>A0A2P5IFE7_DIAHE</name>
<feature type="signal peptide" evidence="2">
    <location>
        <begin position="1"/>
        <end position="17"/>
    </location>
</feature>
<comment type="caution">
    <text evidence="3">The sequence shown here is derived from an EMBL/GenBank/DDBJ whole genome shotgun (WGS) entry which is preliminary data.</text>
</comment>
<feature type="compositionally biased region" description="Pro residues" evidence="1">
    <location>
        <begin position="114"/>
        <end position="124"/>
    </location>
</feature>
<proteinExistence type="predicted"/>
<sequence length="124" mass="12954">MKINTAALALLATTAAAVPIITVGTSTTSVKTWTSRPTPTSTPVDFEVCMFPNKCGQQVDDEPTLATPEPAAPSATFEACVMPDGCSNKLNDKAVVSTQAGLPPQATETTLPHIPVPPPRTFNF</sequence>
<evidence type="ECO:0000313" key="3">
    <source>
        <dbReference type="EMBL" id="POS81222.1"/>
    </source>
</evidence>
<protein>
    <submittedName>
        <fullName evidence="3">Uncharacterized protein</fullName>
    </submittedName>
</protein>
<feature type="compositionally biased region" description="Polar residues" evidence="1">
    <location>
        <begin position="100"/>
        <end position="110"/>
    </location>
</feature>
<evidence type="ECO:0000256" key="2">
    <source>
        <dbReference type="SAM" id="SignalP"/>
    </source>
</evidence>
<dbReference type="AlphaFoldDB" id="A0A2P5IFE7"/>
<evidence type="ECO:0000313" key="4">
    <source>
        <dbReference type="Proteomes" id="UP000094444"/>
    </source>
</evidence>
<feature type="chain" id="PRO_5015133688" evidence="2">
    <location>
        <begin position="18"/>
        <end position="124"/>
    </location>
</feature>
<keyword evidence="2" id="KW-0732">Signal</keyword>
<dbReference type="InParanoid" id="A0A2P5IFE7"/>
<feature type="region of interest" description="Disordered" evidence="1">
    <location>
        <begin position="100"/>
        <end position="124"/>
    </location>
</feature>